<accession>A0A318I0G4</accession>
<gene>
    <name evidence="1" type="ORF">EJ73_00190</name>
</gene>
<proteinExistence type="predicted"/>
<name>A0A318I0G4_9BACT</name>
<evidence type="ECO:0000313" key="1">
    <source>
        <dbReference type="EMBL" id="PXX24385.1"/>
    </source>
</evidence>
<reference evidence="1 2" key="1">
    <citation type="submission" date="2018-05" db="EMBL/GenBank/DDBJ databases">
        <title>Genomic Encyclopedia of Type Strains, Phase I: the one thousand microbial genomes (KMG-I) project.</title>
        <authorList>
            <person name="Kyrpides N."/>
        </authorList>
    </citation>
    <scope>NUCLEOTIDE SEQUENCE [LARGE SCALE GENOMIC DNA]</scope>
    <source>
        <strain evidence="1 2">DSM 15611</strain>
    </source>
</reference>
<dbReference type="Proteomes" id="UP000248314">
    <property type="component" value="Unassembled WGS sequence"/>
</dbReference>
<keyword evidence="2" id="KW-1185">Reference proteome</keyword>
<dbReference type="EMBL" id="QJJX01000002">
    <property type="protein sequence ID" value="PXX24385.1"/>
    <property type="molecule type" value="Genomic_DNA"/>
</dbReference>
<organism evidence="1 2">
    <name type="scientific">Hoylesella shahii DSM 15611 = JCM 12083</name>
    <dbReference type="NCBI Taxonomy" id="1122991"/>
    <lineage>
        <taxon>Bacteria</taxon>
        <taxon>Pseudomonadati</taxon>
        <taxon>Bacteroidota</taxon>
        <taxon>Bacteroidia</taxon>
        <taxon>Bacteroidales</taxon>
        <taxon>Prevotellaceae</taxon>
        <taxon>Hoylesella</taxon>
    </lineage>
</organism>
<sequence>MKNKISGLLKSITIIFDHIIFATKTSRKRLLSFFIIIFATYINRCGV</sequence>
<comment type="caution">
    <text evidence="1">The sequence shown here is derived from an EMBL/GenBank/DDBJ whole genome shotgun (WGS) entry which is preliminary data.</text>
</comment>
<evidence type="ECO:0000313" key="2">
    <source>
        <dbReference type="Proteomes" id="UP000248314"/>
    </source>
</evidence>
<dbReference type="AlphaFoldDB" id="A0A318I0G4"/>
<protein>
    <submittedName>
        <fullName evidence="1">Uncharacterized protein</fullName>
    </submittedName>
</protein>